<comment type="cofactor">
    <cofactor evidence="1">
        <name>Mg(2+)</name>
        <dbReference type="ChEBI" id="CHEBI:18420"/>
    </cofactor>
</comment>
<proteinExistence type="predicted"/>
<dbReference type="InterPro" id="IPR015797">
    <property type="entry name" value="NUDIX_hydrolase-like_dom_sf"/>
</dbReference>
<evidence type="ECO:0000259" key="3">
    <source>
        <dbReference type="PROSITE" id="PS51462"/>
    </source>
</evidence>
<gene>
    <name evidence="4" type="ORF">METZ01_LOCUS389089</name>
</gene>
<evidence type="ECO:0000256" key="2">
    <source>
        <dbReference type="ARBA" id="ARBA00022801"/>
    </source>
</evidence>
<dbReference type="PANTHER" id="PTHR11839">
    <property type="entry name" value="UDP/ADP-SUGAR PYROPHOSPHATASE"/>
    <property type="match status" value="1"/>
</dbReference>
<dbReference type="SUPFAM" id="SSF55811">
    <property type="entry name" value="Nudix"/>
    <property type="match status" value="1"/>
</dbReference>
<sequence>MKNKNLFVTTKKEIVYQNEWSSVTKTNIENENLKKEIFTTNFGKRSAVIVYADEKVLLTKQYRLLIDNFSWEIPGGRAKDFESFEEAASRECEEETGYRCISLSPLISFQPGLETLNNPTEIFLCRDFEKNETSENSETVESLWFPLKEIKELLKDGFFLDSLTIIGLQAIFLKDI</sequence>
<dbReference type="InterPro" id="IPR000086">
    <property type="entry name" value="NUDIX_hydrolase_dom"/>
</dbReference>
<evidence type="ECO:0000313" key="4">
    <source>
        <dbReference type="EMBL" id="SVD36235.1"/>
    </source>
</evidence>
<dbReference type="EMBL" id="UINC01145854">
    <property type="protein sequence ID" value="SVD36235.1"/>
    <property type="molecule type" value="Genomic_DNA"/>
</dbReference>
<organism evidence="4">
    <name type="scientific">marine metagenome</name>
    <dbReference type="NCBI Taxonomy" id="408172"/>
    <lineage>
        <taxon>unclassified sequences</taxon>
        <taxon>metagenomes</taxon>
        <taxon>ecological metagenomes</taxon>
    </lineage>
</organism>
<evidence type="ECO:0000256" key="1">
    <source>
        <dbReference type="ARBA" id="ARBA00001946"/>
    </source>
</evidence>
<dbReference type="GO" id="GO:0006753">
    <property type="term" value="P:nucleoside phosphate metabolic process"/>
    <property type="evidence" value="ECO:0007669"/>
    <property type="project" value="TreeGrafter"/>
</dbReference>
<dbReference type="GO" id="GO:0016787">
    <property type="term" value="F:hydrolase activity"/>
    <property type="evidence" value="ECO:0007669"/>
    <property type="project" value="UniProtKB-KW"/>
</dbReference>
<keyword evidence="2" id="KW-0378">Hydrolase</keyword>
<dbReference type="CDD" id="cd03424">
    <property type="entry name" value="NUDIX_ADPRase_Nudt5_UGPPase_Nudt14"/>
    <property type="match status" value="1"/>
</dbReference>
<protein>
    <recommendedName>
        <fullName evidence="3">Nudix hydrolase domain-containing protein</fullName>
    </recommendedName>
</protein>
<reference evidence="4" key="1">
    <citation type="submission" date="2018-05" db="EMBL/GenBank/DDBJ databases">
        <authorList>
            <person name="Lanie J.A."/>
            <person name="Ng W.-L."/>
            <person name="Kazmierczak K.M."/>
            <person name="Andrzejewski T.M."/>
            <person name="Davidsen T.M."/>
            <person name="Wayne K.J."/>
            <person name="Tettelin H."/>
            <person name="Glass J.I."/>
            <person name="Rusch D."/>
            <person name="Podicherti R."/>
            <person name="Tsui H.-C.T."/>
            <person name="Winkler M.E."/>
        </authorList>
    </citation>
    <scope>NUCLEOTIDE SEQUENCE</scope>
</reference>
<dbReference type="GO" id="GO:0019693">
    <property type="term" value="P:ribose phosphate metabolic process"/>
    <property type="evidence" value="ECO:0007669"/>
    <property type="project" value="TreeGrafter"/>
</dbReference>
<accession>A0A382UR15</accession>
<feature type="domain" description="Nudix hydrolase" evidence="3">
    <location>
        <begin position="41"/>
        <end position="167"/>
    </location>
</feature>
<dbReference type="Gene3D" id="3.90.79.10">
    <property type="entry name" value="Nucleoside Triphosphate Pyrophosphohydrolase"/>
    <property type="match status" value="1"/>
</dbReference>
<dbReference type="Pfam" id="PF00293">
    <property type="entry name" value="NUDIX"/>
    <property type="match status" value="1"/>
</dbReference>
<name>A0A382UR15_9ZZZZ</name>
<dbReference type="AlphaFoldDB" id="A0A382UR15"/>
<dbReference type="PANTHER" id="PTHR11839:SF18">
    <property type="entry name" value="NUDIX HYDROLASE DOMAIN-CONTAINING PROTEIN"/>
    <property type="match status" value="1"/>
</dbReference>
<dbReference type="PROSITE" id="PS51462">
    <property type="entry name" value="NUDIX"/>
    <property type="match status" value="1"/>
</dbReference>